<dbReference type="AlphaFoldDB" id="A0AAV0XE80"/>
<organism evidence="1 2">
    <name type="scientific">Macrosiphum euphorbiae</name>
    <name type="common">potato aphid</name>
    <dbReference type="NCBI Taxonomy" id="13131"/>
    <lineage>
        <taxon>Eukaryota</taxon>
        <taxon>Metazoa</taxon>
        <taxon>Ecdysozoa</taxon>
        <taxon>Arthropoda</taxon>
        <taxon>Hexapoda</taxon>
        <taxon>Insecta</taxon>
        <taxon>Pterygota</taxon>
        <taxon>Neoptera</taxon>
        <taxon>Paraneoptera</taxon>
        <taxon>Hemiptera</taxon>
        <taxon>Sternorrhyncha</taxon>
        <taxon>Aphidomorpha</taxon>
        <taxon>Aphidoidea</taxon>
        <taxon>Aphididae</taxon>
        <taxon>Macrosiphini</taxon>
        <taxon>Macrosiphum</taxon>
    </lineage>
</organism>
<comment type="caution">
    <text evidence="1">The sequence shown here is derived from an EMBL/GenBank/DDBJ whole genome shotgun (WGS) entry which is preliminary data.</text>
</comment>
<name>A0AAV0XE80_9HEMI</name>
<evidence type="ECO:0000313" key="2">
    <source>
        <dbReference type="Proteomes" id="UP001160148"/>
    </source>
</evidence>
<reference evidence="1 2" key="1">
    <citation type="submission" date="2023-01" db="EMBL/GenBank/DDBJ databases">
        <authorList>
            <person name="Whitehead M."/>
        </authorList>
    </citation>
    <scope>NUCLEOTIDE SEQUENCE [LARGE SCALE GENOMIC DNA]</scope>
</reference>
<dbReference type="Proteomes" id="UP001160148">
    <property type="component" value="Unassembled WGS sequence"/>
</dbReference>
<accession>A0AAV0XE80</accession>
<keyword evidence="2" id="KW-1185">Reference proteome</keyword>
<evidence type="ECO:0000313" key="1">
    <source>
        <dbReference type="EMBL" id="CAI6366934.1"/>
    </source>
</evidence>
<sequence>MDSTIVSNTEEPTMCCVPMVILS</sequence>
<gene>
    <name evidence="1" type="ORF">MEUPH1_LOCUS21462</name>
</gene>
<proteinExistence type="predicted"/>
<dbReference type="EMBL" id="CARXXK010000004">
    <property type="protein sequence ID" value="CAI6366934.1"/>
    <property type="molecule type" value="Genomic_DNA"/>
</dbReference>
<protein>
    <submittedName>
        <fullName evidence="1">Uncharacterized protein</fullName>
    </submittedName>
</protein>